<evidence type="ECO:0000313" key="1">
    <source>
        <dbReference type="EMBL" id="PLC40143.1"/>
    </source>
</evidence>
<dbReference type="AlphaFoldDB" id="A0A2N4TU13"/>
<sequence length="289" mass="29926">MQPRHSFSAFTSTIASNVLHGTALTLGLALTLQAAAQTSVPALRVVSELKDIRMKAVANLPKAGGDASDRDSCPQLVIKPKSPAAKQVGAQGWAVMADVPLGAYRAVSFAGQMQAATSGTCNVTQGNVAVFQNDKLVALAYGKSAEDTAIGALTPLEGGAVRVWDGDISPLPVGDLRVDGDGTLRLSKVADEDAVCQGRAHVPNVYNMPIDKARKALADKGWKPVKGGASPEPRQAALVKRGIGEANSCAGTGLAYCDFNYVGPAGKLTLTTVGEDDLPNVAGYDVRCR</sequence>
<protein>
    <submittedName>
        <fullName evidence="2">Uncharacterized protein</fullName>
    </submittedName>
</protein>
<dbReference type="Proteomes" id="UP000234456">
    <property type="component" value="Unassembled WGS sequence"/>
</dbReference>
<dbReference type="EMBL" id="PKQE01000001">
    <property type="protein sequence ID" value="PLC43202.1"/>
    <property type="molecule type" value="Genomic_DNA"/>
</dbReference>
<evidence type="ECO:0000313" key="3">
    <source>
        <dbReference type="Proteomes" id="UP000234456"/>
    </source>
</evidence>
<reference evidence="2 3" key="1">
    <citation type="submission" date="2017-12" db="EMBL/GenBank/DDBJ databases">
        <title>Draft genome sequence of Ralstonia pickettii 52.</title>
        <authorList>
            <person name="Zheng B."/>
        </authorList>
    </citation>
    <scope>NUCLEOTIDE SEQUENCE [LARGE SCALE GENOMIC DNA]</scope>
    <source>
        <strain evidence="2 3">52</strain>
    </source>
</reference>
<name>A0A2N4TU13_RALPI</name>
<organism evidence="2 3">
    <name type="scientific">Ralstonia pickettii</name>
    <name type="common">Burkholderia pickettii</name>
    <dbReference type="NCBI Taxonomy" id="329"/>
    <lineage>
        <taxon>Bacteria</taxon>
        <taxon>Pseudomonadati</taxon>
        <taxon>Pseudomonadota</taxon>
        <taxon>Betaproteobacteria</taxon>
        <taxon>Burkholderiales</taxon>
        <taxon>Burkholderiaceae</taxon>
        <taxon>Ralstonia</taxon>
    </lineage>
</organism>
<evidence type="ECO:0000313" key="2">
    <source>
        <dbReference type="EMBL" id="PLC43202.1"/>
    </source>
</evidence>
<proteinExistence type="predicted"/>
<comment type="caution">
    <text evidence="2">The sequence shown here is derived from an EMBL/GenBank/DDBJ whole genome shotgun (WGS) entry which is preliminary data.</text>
</comment>
<dbReference type="EMBL" id="PKQE01000008">
    <property type="protein sequence ID" value="PLC40143.1"/>
    <property type="molecule type" value="Genomic_DNA"/>
</dbReference>
<gene>
    <name evidence="2" type="ORF">C0Q88_00185</name>
    <name evidence="1" type="ORF">C0Q88_24365</name>
</gene>
<accession>A0A2N4TU13</accession>